<organism evidence="2 3">
    <name type="scientific">Arachis hypogaea</name>
    <name type="common">Peanut</name>
    <dbReference type="NCBI Taxonomy" id="3818"/>
    <lineage>
        <taxon>Eukaryota</taxon>
        <taxon>Viridiplantae</taxon>
        <taxon>Streptophyta</taxon>
        <taxon>Embryophyta</taxon>
        <taxon>Tracheophyta</taxon>
        <taxon>Spermatophyta</taxon>
        <taxon>Magnoliopsida</taxon>
        <taxon>eudicotyledons</taxon>
        <taxon>Gunneridae</taxon>
        <taxon>Pentapetalae</taxon>
        <taxon>rosids</taxon>
        <taxon>fabids</taxon>
        <taxon>Fabales</taxon>
        <taxon>Fabaceae</taxon>
        <taxon>Papilionoideae</taxon>
        <taxon>50 kb inversion clade</taxon>
        <taxon>dalbergioids sensu lato</taxon>
        <taxon>Dalbergieae</taxon>
        <taxon>Pterocarpus clade</taxon>
        <taxon>Arachis</taxon>
    </lineage>
</organism>
<sequence>MSTRSDPAPEATTVALLIMARTASYVPREIPLPSFSLSLTDSSQEETQSQDGEGKPEPQVKKSSKTIILIEELDVLVEKIAKNEKKTPMDFAEGKSPPIEKHTVGHIFDKFETPARRNLLSAEMKEKCYLWATRIRTYGDGTTNGYDLVCTLNAQQPLVLSKVYFASLKATSYIEADISFVVSQILQNMAIGNHPGGKFLQPKSKKPFKLEDYSMFIPLDLKNLASHPYGYVISRLRVYTRGEPLKIKYREIEPPYIHISGQQTPYKSFTLKILFSLTAEVDYFRNEFASRILFHEINCDRDTAIRGSKTMRLSKPSATLLSPYCQVDSYDIDSDSD</sequence>
<dbReference type="Proteomes" id="UP000289738">
    <property type="component" value="Chromosome A05"/>
</dbReference>
<protein>
    <submittedName>
        <fullName evidence="2">Uncharacterized protein</fullName>
    </submittedName>
</protein>
<feature type="region of interest" description="Disordered" evidence="1">
    <location>
        <begin position="36"/>
        <end position="63"/>
    </location>
</feature>
<gene>
    <name evidence="2" type="ORF">Ahy_A05g023941</name>
</gene>
<feature type="compositionally biased region" description="Polar residues" evidence="1">
    <location>
        <begin position="36"/>
        <end position="51"/>
    </location>
</feature>
<accession>A0A445D571</accession>
<proteinExistence type="predicted"/>
<dbReference type="EMBL" id="SDMP01000005">
    <property type="protein sequence ID" value="RYR58281.1"/>
    <property type="molecule type" value="Genomic_DNA"/>
</dbReference>
<evidence type="ECO:0000313" key="3">
    <source>
        <dbReference type="Proteomes" id="UP000289738"/>
    </source>
</evidence>
<evidence type="ECO:0000313" key="2">
    <source>
        <dbReference type="EMBL" id="RYR58281.1"/>
    </source>
</evidence>
<evidence type="ECO:0000256" key="1">
    <source>
        <dbReference type="SAM" id="MobiDB-lite"/>
    </source>
</evidence>
<dbReference type="AlphaFoldDB" id="A0A445D571"/>
<name>A0A445D571_ARAHY</name>
<comment type="caution">
    <text evidence="2">The sequence shown here is derived from an EMBL/GenBank/DDBJ whole genome shotgun (WGS) entry which is preliminary data.</text>
</comment>
<reference evidence="2 3" key="1">
    <citation type="submission" date="2019-01" db="EMBL/GenBank/DDBJ databases">
        <title>Sequencing of cultivated peanut Arachis hypogaea provides insights into genome evolution and oil improvement.</title>
        <authorList>
            <person name="Chen X."/>
        </authorList>
    </citation>
    <scope>NUCLEOTIDE SEQUENCE [LARGE SCALE GENOMIC DNA]</scope>
    <source>
        <strain evidence="3">cv. Fuhuasheng</strain>
        <tissue evidence="2">Leaves</tissue>
    </source>
</reference>
<keyword evidence="3" id="KW-1185">Reference proteome</keyword>